<dbReference type="SMART" id="SM00448">
    <property type="entry name" value="REC"/>
    <property type="match status" value="1"/>
</dbReference>
<dbReference type="InterPro" id="IPR001789">
    <property type="entry name" value="Sig_transdc_resp-reg_receiver"/>
</dbReference>
<dbReference type="PANTHER" id="PTHR45526:SF1">
    <property type="entry name" value="TRANSCRIPTIONAL REGULATORY PROTEIN DCUR-RELATED"/>
    <property type="match status" value="1"/>
</dbReference>
<dbReference type="GO" id="GO:0003700">
    <property type="term" value="F:DNA-binding transcription factor activity"/>
    <property type="evidence" value="ECO:0007669"/>
    <property type="project" value="InterPro"/>
</dbReference>
<keyword evidence="4 9" id="KW-0902">Two-component regulatory system</keyword>
<dbReference type="InterPro" id="IPR011006">
    <property type="entry name" value="CheY-like_superfamily"/>
</dbReference>
<dbReference type="PROSITE" id="PS50110">
    <property type="entry name" value="RESPONSE_REGULATORY"/>
    <property type="match status" value="1"/>
</dbReference>
<keyword evidence="8 9" id="KW-0804">Transcription</keyword>
<name>C4LAH5_TOLAT</name>
<accession>C4LAH5</accession>
<comment type="subcellular location">
    <subcellularLocation>
        <location evidence="1 9">Cytoplasm</location>
    </subcellularLocation>
</comment>
<dbReference type="InterPro" id="IPR051271">
    <property type="entry name" value="2C-system_Tx_regulators"/>
</dbReference>
<dbReference type="Gene3D" id="3.40.50.2300">
    <property type="match status" value="1"/>
</dbReference>
<dbReference type="GO" id="GO:0003677">
    <property type="term" value="F:DNA binding"/>
    <property type="evidence" value="ECO:0007669"/>
    <property type="project" value="UniProtKB-KW"/>
</dbReference>
<dbReference type="InterPro" id="IPR024187">
    <property type="entry name" value="Sig_transdc_resp-reg_cit/mal"/>
</dbReference>
<dbReference type="Proteomes" id="UP000009073">
    <property type="component" value="Chromosome"/>
</dbReference>
<feature type="domain" description="Response regulatory" evidence="11">
    <location>
        <begin position="3"/>
        <end position="121"/>
    </location>
</feature>
<evidence type="ECO:0000259" key="11">
    <source>
        <dbReference type="PROSITE" id="PS50110"/>
    </source>
</evidence>
<evidence type="ECO:0000256" key="8">
    <source>
        <dbReference type="ARBA" id="ARBA00023163"/>
    </source>
</evidence>
<evidence type="ECO:0000256" key="9">
    <source>
        <dbReference type="PIRNR" id="PIRNR006171"/>
    </source>
</evidence>
<dbReference type="OrthoDB" id="9796655at2"/>
<dbReference type="NCBIfam" id="NF007750">
    <property type="entry name" value="PRK10430.1"/>
    <property type="match status" value="1"/>
</dbReference>
<dbReference type="PANTHER" id="PTHR45526">
    <property type="entry name" value="TRANSCRIPTIONAL REGULATORY PROTEIN DPIA"/>
    <property type="match status" value="1"/>
</dbReference>
<dbReference type="HOGENOM" id="CLU_000445_39_0_6"/>
<reference evidence="13" key="1">
    <citation type="submission" date="2009-05" db="EMBL/GenBank/DDBJ databases">
        <title>Complete sequence of Tolumonas auensis DSM 9187.</title>
        <authorList>
            <consortium name="US DOE Joint Genome Institute"/>
            <person name="Lucas S."/>
            <person name="Copeland A."/>
            <person name="Lapidus A."/>
            <person name="Glavina del Rio T."/>
            <person name="Tice H."/>
            <person name="Bruce D."/>
            <person name="Goodwin L."/>
            <person name="Pitluck S."/>
            <person name="Chertkov O."/>
            <person name="Brettin T."/>
            <person name="Detter J.C."/>
            <person name="Han C."/>
            <person name="Larimer F."/>
            <person name="Land M."/>
            <person name="Hauser L."/>
            <person name="Kyrpides N."/>
            <person name="Mikhailova N."/>
            <person name="Spring S."/>
            <person name="Beller H."/>
        </authorList>
    </citation>
    <scope>NUCLEOTIDE SEQUENCE [LARGE SCALE GENOMIC DNA]</scope>
    <source>
        <strain evidence="13">DSM 9187 / TA4</strain>
    </source>
</reference>
<reference evidence="12 13" key="2">
    <citation type="journal article" date="2011" name="Stand. Genomic Sci.">
        <title>Complete genome sequence of Tolumonas auensis type strain (TA 4).</title>
        <authorList>
            <person name="Chertkov O."/>
            <person name="Copeland A."/>
            <person name="Lucas S."/>
            <person name="Lapidus A."/>
            <person name="Berry K.W."/>
            <person name="Detter J.C."/>
            <person name="Del Rio T.G."/>
            <person name="Hammon N."/>
            <person name="Dalin E."/>
            <person name="Tice H."/>
            <person name="Pitluck S."/>
            <person name="Richardson P."/>
            <person name="Bruce D."/>
            <person name="Goodwin L."/>
            <person name="Han C."/>
            <person name="Tapia R."/>
            <person name="Saunders E."/>
            <person name="Schmutz J."/>
            <person name="Brettin T."/>
            <person name="Larimer F."/>
            <person name="Land M."/>
            <person name="Hauser L."/>
            <person name="Spring S."/>
            <person name="Rohde M."/>
            <person name="Kyrpides N.C."/>
            <person name="Ivanova N."/>
            <person name="Goker M."/>
            <person name="Beller H.R."/>
            <person name="Klenk H.P."/>
            <person name="Woyke T."/>
        </authorList>
    </citation>
    <scope>NUCLEOTIDE SEQUENCE [LARGE SCALE GENOMIC DNA]</scope>
    <source>
        <strain evidence="13">DSM 9187 / TA4</strain>
    </source>
</reference>
<keyword evidence="7 9" id="KW-0010">Activator</keyword>
<gene>
    <name evidence="12" type="ordered locus">Tola_2556</name>
</gene>
<organism evidence="12 13">
    <name type="scientific">Tolumonas auensis (strain DSM 9187 / NBRC 110442 / TA 4)</name>
    <dbReference type="NCBI Taxonomy" id="595494"/>
    <lineage>
        <taxon>Bacteria</taxon>
        <taxon>Pseudomonadati</taxon>
        <taxon>Pseudomonadota</taxon>
        <taxon>Gammaproteobacteria</taxon>
        <taxon>Aeromonadales</taxon>
        <taxon>Aeromonadaceae</taxon>
        <taxon>Tolumonas</taxon>
    </lineage>
</organism>
<protein>
    <recommendedName>
        <fullName evidence="9">Transcriptional regulatory protein</fullName>
    </recommendedName>
</protein>
<feature type="modified residue" description="4-aspartylphosphate" evidence="10">
    <location>
        <position position="56"/>
    </location>
</feature>
<evidence type="ECO:0000313" key="12">
    <source>
        <dbReference type="EMBL" id="ACQ94150.1"/>
    </source>
</evidence>
<keyword evidence="5 9" id="KW-0805">Transcription regulation</keyword>
<evidence type="ECO:0000256" key="1">
    <source>
        <dbReference type="ARBA" id="ARBA00004496"/>
    </source>
</evidence>
<sequence length="244" mass="28027">MINVLIVDDDAMVAELNHRYVTQLRGFQCCGVASTLEQAKALVLNHQHPIDLILLDVYMQQENGLDLLPVLRNAHRPIDVIMISSASDAETIKKSLHYGVVDYLIKPFQFARFEEALTSWAKKKTLMDNQQNYQQSELDRIIHGTPMQAQRPEGEAKRLPKGLTPQTLRTICQWIDSHSGIDFSTEDLASSVLISRVSCRKYLVWLEEIKILHTSVHYGMTGRPVYRYRLQPELHARLKQYAQD</sequence>
<dbReference type="eggNOG" id="COG4565">
    <property type="taxonomic scope" value="Bacteria"/>
</dbReference>
<dbReference type="GO" id="GO:0005737">
    <property type="term" value="C:cytoplasm"/>
    <property type="evidence" value="ECO:0007669"/>
    <property type="project" value="UniProtKB-SubCell"/>
</dbReference>
<dbReference type="SUPFAM" id="SSF52172">
    <property type="entry name" value="CheY-like"/>
    <property type="match status" value="1"/>
</dbReference>
<evidence type="ECO:0000256" key="4">
    <source>
        <dbReference type="ARBA" id="ARBA00023012"/>
    </source>
</evidence>
<dbReference type="RefSeq" id="WP_015879599.1">
    <property type="nucleotide sequence ID" value="NC_012691.1"/>
</dbReference>
<dbReference type="STRING" id="595494.Tola_2556"/>
<evidence type="ECO:0000256" key="7">
    <source>
        <dbReference type="ARBA" id="ARBA00023159"/>
    </source>
</evidence>
<evidence type="ECO:0000256" key="6">
    <source>
        <dbReference type="ARBA" id="ARBA00023125"/>
    </source>
</evidence>
<keyword evidence="2 9" id="KW-0963">Cytoplasm</keyword>
<evidence type="ECO:0000256" key="5">
    <source>
        <dbReference type="ARBA" id="ARBA00023015"/>
    </source>
</evidence>
<evidence type="ECO:0000256" key="3">
    <source>
        <dbReference type="ARBA" id="ARBA00022553"/>
    </source>
</evidence>
<dbReference type="PIRSF" id="PIRSF006171">
    <property type="entry name" value="RR_citrat_malat"/>
    <property type="match status" value="1"/>
</dbReference>
<proteinExistence type="predicted"/>
<keyword evidence="3 10" id="KW-0597">Phosphoprotein</keyword>
<dbReference type="CDD" id="cd19925">
    <property type="entry name" value="REC_citrate_TCS"/>
    <property type="match status" value="1"/>
</dbReference>
<keyword evidence="6 9" id="KW-0238">DNA-binding</keyword>
<evidence type="ECO:0000313" key="13">
    <source>
        <dbReference type="Proteomes" id="UP000009073"/>
    </source>
</evidence>
<dbReference type="AlphaFoldDB" id="C4LAH5"/>
<dbReference type="KEGG" id="tau:Tola_2556"/>
<evidence type="ECO:0000256" key="10">
    <source>
        <dbReference type="PROSITE-ProRule" id="PRU00169"/>
    </source>
</evidence>
<evidence type="ECO:0000256" key="2">
    <source>
        <dbReference type="ARBA" id="ARBA00022490"/>
    </source>
</evidence>
<dbReference type="Pfam" id="PF00072">
    <property type="entry name" value="Response_reg"/>
    <property type="match status" value="1"/>
</dbReference>
<keyword evidence="13" id="KW-1185">Reference proteome</keyword>
<dbReference type="EMBL" id="CP001616">
    <property type="protein sequence ID" value="ACQ94150.1"/>
    <property type="molecule type" value="Genomic_DNA"/>
</dbReference>
<dbReference type="GO" id="GO:0000156">
    <property type="term" value="F:phosphorelay response regulator activity"/>
    <property type="evidence" value="ECO:0007669"/>
    <property type="project" value="TreeGrafter"/>
</dbReference>